<dbReference type="PANTHER" id="PTHR45964">
    <property type="entry name" value="WSCD FAMILY MEMBER CG9164"/>
    <property type="match status" value="1"/>
</dbReference>
<protein>
    <submittedName>
        <fullName evidence="5">WSC-domain-containing protein</fullName>
    </submittedName>
</protein>
<dbReference type="InterPro" id="IPR002889">
    <property type="entry name" value="WSC_carb-bd"/>
</dbReference>
<feature type="domain" description="WSC" evidence="4">
    <location>
        <begin position="35"/>
        <end position="129"/>
    </location>
</feature>
<reference evidence="5 6" key="1">
    <citation type="submission" date="2023-01" db="EMBL/GenBank/DDBJ databases">
        <title>Analysis of 21 Apiospora genomes using comparative genomics revels a genus with tremendous synthesis potential of carbohydrate active enzymes and secondary metabolites.</title>
        <authorList>
            <person name="Sorensen T."/>
        </authorList>
    </citation>
    <scope>NUCLEOTIDE SEQUENCE [LARGE SCALE GENOMIC DNA]</scope>
    <source>
        <strain evidence="5 6">CBS 83171</strain>
    </source>
</reference>
<dbReference type="SMART" id="SM00321">
    <property type="entry name" value="WSC"/>
    <property type="match status" value="2"/>
</dbReference>
<organism evidence="5 6">
    <name type="scientific">Apiospora saccharicola</name>
    <dbReference type="NCBI Taxonomy" id="335842"/>
    <lineage>
        <taxon>Eukaryota</taxon>
        <taxon>Fungi</taxon>
        <taxon>Dikarya</taxon>
        <taxon>Ascomycota</taxon>
        <taxon>Pezizomycotina</taxon>
        <taxon>Sordariomycetes</taxon>
        <taxon>Xylariomycetidae</taxon>
        <taxon>Amphisphaeriales</taxon>
        <taxon>Apiosporaceae</taxon>
        <taxon>Apiospora</taxon>
    </lineage>
</organism>
<dbReference type="EMBL" id="JAQQWM010000001">
    <property type="protein sequence ID" value="KAK8081809.1"/>
    <property type="molecule type" value="Genomic_DNA"/>
</dbReference>
<accession>A0ABR1WE70</accession>
<evidence type="ECO:0000256" key="3">
    <source>
        <dbReference type="SAM" id="SignalP"/>
    </source>
</evidence>
<gene>
    <name evidence="5" type="ORF">PG996_000590</name>
</gene>
<feature type="domain" description="WSC" evidence="4">
    <location>
        <begin position="141"/>
        <end position="235"/>
    </location>
</feature>
<keyword evidence="6" id="KW-1185">Reference proteome</keyword>
<feature type="compositionally biased region" description="Polar residues" evidence="2">
    <location>
        <begin position="319"/>
        <end position="330"/>
    </location>
</feature>
<feature type="region of interest" description="Disordered" evidence="2">
    <location>
        <begin position="319"/>
        <end position="343"/>
    </location>
</feature>
<comment type="caution">
    <text evidence="5">The sequence shown here is derived from an EMBL/GenBank/DDBJ whole genome shotgun (WGS) entry which is preliminary data.</text>
</comment>
<evidence type="ECO:0000256" key="2">
    <source>
        <dbReference type="SAM" id="MobiDB-lite"/>
    </source>
</evidence>
<evidence type="ECO:0000313" key="5">
    <source>
        <dbReference type="EMBL" id="KAK8081809.1"/>
    </source>
</evidence>
<evidence type="ECO:0000313" key="6">
    <source>
        <dbReference type="Proteomes" id="UP001446871"/>
    </source>
</evidence>
<evidence type="ECO:0000256" key="1">
    <source>
        <dbReference type="ARBA" id="ARBA00022737"/>
    </source>
</evidence>
<dbReference type="PANTHER" id="PTHR45964:SF5">
    <property type="entry name" value="WSCD FAMILY MEMBER CG9164"/>
    <property type="match status" value="1"/>
</dbReference>
<keyword evidence="1" id="KW-0677">Repeat</keyword>
<feature type="compositionally biased region" description="Low complexity" evidence="2">
    <location>
        <begin position="332"/>
        <end position="343"/>
    </location>
</feature>
<name>A0ABR1WE70_9PEZI</name>
<feature type="signal peptide" evidence="3">
    <location>
        <begin position="1"/>
        <end position="21"/>
    </location>
</feature>
<dbReference type="PROSITE" id="PS51212">
    <property type="entry name" value="WSC"/>
    <property type="match status" value="2"/>
</dbReference>
<keyword evidence="3" id="KW-0732">Signal</keyword>
<feature type="chain" id="PRO_5046576618" evidence="3">
    <location>
        <begin position="22"/>
        <end position="1031"/>
    </location>
</feature>
<proteinExistence type="predicted"/>
<dbReference type="Proteomes" id="UP001446871">
    <property type="component" value="Unassembled WGS sequence"/>
</dbReference>
<feature type="region of interest" description="Disordered" evidence="2">
    <location>
        <begin position="506"/>
        <end position="527"/>
    </location>
</feature>
<sequence>MSSYKPALALAAITLVTRVSAWYPNLPRCTDAYTPFTPLGCYANGQDGQPGALMERMDMDAYNMTIEACTGTCKGNGFTYAALGWIGSCYCGQTINRPTVDSGLCNLKCSGNNAQACGGTSSVMVYKDTTFPDITTQTTDAYTSLGCYTDDGTKPVFFRQDAVPSNNLTTKACLQSCLTGGFPYAATEFGGECYCGVVLGKGVSSVDSSQCNMACNGASGEKCGGRNRQNVYLAKPLACTQPCGYKPPTAATTSLVTYIVSPMPSTVAASSTISSVASSEAVDIPSSSPVCEKGYGYGGCAPTAPTVAESSPASTIASSEAVTAPSSAPIVSTPSPLPESTSSPVCENGLGYGGCAPTAPTVAESSPISTVASSEAVTAPSSTPIVSTSSPLPESSSTPVVCENGYGYGGCAPTAPTVAESSSTIASTEAVSVPSSTPVTSTIASSEAVTVPESTSSPACENGYGYGGCAPTAPTVAESSSTITSSEAVSVPSSTPIISTIASSEAVSTPSSTPIVGTSSPLPESSSAPVCEYGYGHDCAPNTPVQVASVSSAAAESVPSPSTSTSTFSPYVAPPFTVPSSAPSTSTSTFSPYVAPPFTIPSSAAVVTPSTSTSSYIVSTSATLPASSPTTSTLVTHIASSSATPSTYAVVTPSTPIKVISSTLAVTTPTPIVSTPIVKIPSTTPLTTLKISTTVSALDVCTSVVVAPPKCDFGCGKFCYALPEWTDSKGCAGAWSHCMVNVASCYLKAGIPDALNCNGFAQWCGKIQEYCKASPAGNKDSYTKAWPPVQPTSKPELKTKTMTVPCATVATPTKPAAVSSAAAVSKPSAVSKPPVLTKAAPVTTTLTTMPPSKPTGVCPIPTPTGLCQQPKNTKYGYDVSTPVGGIKLPSLTCNNLEMEHKAGHIFKLYTDEDTRKCASFTKPQCASGCSQACRAQYDQCVSVYAEGCRTKGKYNGKSFGQGYAKGHFVGSSPAPARHWLRTADASVAAGAVSFADSYDSAKTKCTQQFRDCQDVNKRAVSEKCKIYGIFS</sequence>
<dbReference type="Pfam" id="PF01822">
    <property type="entry name" value="WSC"/>
    <property type="match status" value="2"/>
</dbReference>
<evidence type="ECO:0000259" key="4">
    <source>
        <dbReference type="PROSITE" id="PS51212"/>
    </source>
</evidence>
<dbReference type="InterPro" id="IPR051589">
    <property type="entry name" value="Sialate-O-sulfotransferase"/>
</dbReference>